<dbReference type="InterPro" id="IPR047144">
    <property type="entry name" value="BCOR-like"/>
</dbReference>
<feature type="region of interest" description="Disordered" evidence="9">
    <location>
        <begin position="725"/>
        <end position="765"/>
    </location>
</feature>
<dbReference type="Gene3D" id="1.25.40.20">
    <property type="entry name" value="Ankyrin repeat-containing domain"/>
    <property type="match status" value="1"/>
</dbReference>
<feature type="region of interest" description="Disordered" evidence="9">
    <location>
        <begin position="221"/>
        <end position="454"/>
    </location>
</feature>
<reference evidence="11" key="1">
    <citation type="submission" date="2023-08" db="EMBL/GenBank/DDBJ databases">
        <authorList>
            <person name="Alioto T."/>
            <person name="Alioto T."/>
            <person name="Gomez Garrido J."/>
        </authorList>
    </citation>
    <scope>NUCLEOTIDE SEQUENCE</scope>
</reference>
<dbReference type="Pfam" id="PF12796">
    <property type="entry name" value="Ank_2"/>
    <property type="match status" value="1"/>
</dbReference>
<dbReference type="GO" id="GO:0003714">
    <property type="term" value="F:transcription corepressor activity"/>
    <property type="evidence" value="ECO:0007669"/>
    <property type="project" value="TreeGrafter"/>
</dbReference>
<feature type="region of interest" description="Disordered" evidence="9">
    <location>
        <begin position="1331"/>
        <end position="1375"/>
    </location>
</feature>
<dbReference type="PANTHER" id="PTHR24117:SF9">
    <property type="entry name" value="BCL-6 COREPRESSOR PCGF1 BINDING DOMAIN-CONTAINING PROTEIN"/>
    <property type="match status" value="1"/>
</dbReference>
<dbReference type="InterPro" id="IPR036770">
    <property type="entry name" value="Ankyrin_rpt-contain_sf"/>
</dbReference>
<comment type="similarity">
    <text evidence="7">Belongs to the BCOR family.</text>
</comment>
<keyword evidence="12" id="KW-1185">Reference proteome</keyword>
<feature type="compositionally biased region" description="Low complexity" evidence="9">
    <location>
        <begin position="795"/>
        <end position="814"/>
    </location>
</feature>
<feature type="region of interest" description="Disordered" evidence="9">
    <location>
        <begin position="164"/>
        <end position="194"/>
    </location>
</feature>
<evidence type="ECO:0000256" key="6">
    <source>
        <dbReference type="ARBA" id="ARBA00023242"/>
    </source>
</evidence>
<dbReference type="PROSITE" id="PS50088">
    <property type="entry name" value="ANK_REPEAT"/>
    <property type="match status" value="3"/>
</dbReference>
<dbReference type="InterPro" id="IPR017896">
    <property type="entry name" value="4Fe4S_Fe-S-bd"/>
</dbReference>
<feature type="compositionally biased region" description="Acidic residues" evidence="9">
    <location>
        <begin position="1334"/>
        <end position="1344"/>
    </location>
</feature>
<feature type="region of interest" description="Disordered" evidence="9">
    <location>
        <begin position="777"/>
        <end position="835"/>
    </location>
</feature>
<evidence type="ECO:0000256" key="5">
    <source>
        <dbReference type="ARBA" id="ARBA00022843"/>
    </source>
</evidence>
<feature type="compositionally biased region" description="Basic and acidic residues" evidence="9">
    <location>
        <begin position="1576"/>
        <end position="1586"/>
    </location>
</feature>
<feature type="region of interest" description="Disordered" evidence="9">
    <location>
        <begin position="692"/>
        <end position="711"/>
    </location>
</feature>
<dbReference type="PROSITE" id="PS50297">
    <property type="entry name" value="ANK_REP_REGION"/>
    <property type="match status" value="2"/>
</dbReference>
<feature type="compositionally biased region" description="Polar residues" evidence="9">
    <location>
        <begin position="258"/>
        <end position="282"/>
    </location>
</feature>
<evidence type="ECO:0000313" key="11">
    <source>
        <dbReference type="EMBL" id="CAI9737061.1"/>
    </source>
</evidence>
<feature type="compositionally biased region" description="Low complexity" evidence="9">
    <location>
        <begin position="725"/>
        <end position="749"/>
    </location>
</feature>
<feature type="region of interest" description="Disordered" evidence="9">
    <location>
        <begin position="1128"/>
        <end position="1245"/>
    </location>
</feature>
<keyword evidence="8" id="KW-0040">ANK repeat</keyword>
<feature type="region of interest" description="Disordered" evidence="9">
    <location>
        <begin position="1544"/>
        <end position="1590"/>
    </location>
</feature>
<dbReference type="PANTHER" id="PTHR24117">
    <property type="entry name" value="AGAP007537-PB"/>
    <property type="match status" value="1"/>
</dbReference>
<feature type="compositionally biased region" description="Polar residues" evidence="9">
    <location>
        <begin position="356"/>
        <end position="367"/>
    </location>
</feature>
<feature type="region of interest" description="Disordered" evidence="9">
    <location>
        <begin position="578"/>
        <end position="622"/>
    </location>
</feature>
<feature type="compositionally biased region" description="Low complexity" evidence="9">
    <location>
        <begin position="1414"/>
        <end position="1427"/>
    </location>
</feature>
<proteinExistence type="inferred from homology"/>
<feature type="region of interest" description="Disordered" evidence="9">
    <location>
        <begin position="108"/>
        <end position="129"/>
    </location>
</feature>
<dbReference type="InterPro" id="IPR002110">
    <property type="entry name" value="Ankyrin_rpt"/>
</dbReference>
<feature type="region of interest" description="Disordered" evidence="9">
    <location>
        <begin position="914"/>
        <end position="968"/>
    </location>
</feature>
<gene>
    <name evidence="11" type="ORF">OCTVUL_1B000501</name>
</gene>
<feature type="compositionally biased region" description="Low complexity" evidence="9">
    <location>
        <begin position="1614"/>
        <end position="1624"/>
    </location>
</feature>
<sequence>MSCGYKERVFNMPVRQPSKGAMPSEVDCQQPPQINGDTMAKQHASQIRLPPKKDFRSDTEQLQQQIQKVSPFPSVHALRNTDSPLDLSVKTRKRSPDTTIFDPFLSGLSPMKRPKVPSQLAPPSPLDLTKTKNSSFKQIPGSMMTPPFLVQNSYVYKTAALKTVSPKPKSNKPSKCKEVPSPLKSMSDSVGSNRMANSQTANRFKLNAGYIGYPPLFVPTTSSVSSPPSLSSKSPLAHPDARSGLQMSPTVRDYPTDSLKSQRSIQATSGHTSSPTYDSQHCLTLARSHSSQHHHQQQQQQYQYNQQQRQQQQQSQQHYQPHQTSHQTSRQMQVTNQRCQLFPQQTSNPYLPGPQPSQTLTSSQRQLPPSPHHHRLRDQELSQHHQQQSQQQRLQQQQITHQQQQRLQQHYVSHRHQTSPLHSSSSLSSPTTVTIASTSTPSLPSPSTSSARVSNLLSGRAASHTDVGNMTASMSAKVFPFHQMEAKKFENCSTAGKSHTNGGGPGADLTSLRYSPDSTNCSIAKRNTTDLHAQSAARLVARHQQQLTPMAAQMHMSSQEKSNIQLMQAGKSSSNKLSSLASISSYQQHQQQKMYVPGPVSQKNTSENSKRHSSGALTSLSPSKQALMMESQLSKAYPSYQQQQRLLYMSNQTPFAPVPLSLSSPSLSSSTTTTDVNSTSLTSVLNISKSSIPHGVQKQQKQSFGGSQSHYSAGSGVEVTYNSANNNSSCSSSSSSSSNSTSTTTTANNHLNLKSPLHSTMDSLKSVDSNDDVRIISPTTSCNSRQPKDVPIINVISDSNSSSSERSSLKVVHSNSSGANSKEYQNSSNAADSIPPYSTPLSINIPSDISAEASHSSASNKKVDVMITKSASESKDPKLGSRKHIIMNAVNQDEALKKAFHVENGIVTVNPHEESISESSLISISPTPSPKMPILSPQHKNPPRVGSPSTSEPPPLEPSSATFVDNSSPDAFIQDNAEIIMRPTLEVKRNSTNGIPQNLKPSIPYIHESMYRPHFTHQEVPHPLYGHPMSYPSAFNNPNLHLPYMPISLPTENSPLQTNRLQDGIRHPKTVMDSMRDKRDGFSGRSTIRNKNIPVANVAPIVQVKQHHKTAITANNSLHNSVNVSHGLHINHRTNNNNTNNNNNNNSINSNIGNNNNSSNINSSGVISNSNSNNINNSNNNNSNNNGNNNKNNMNRSNNSNSRSPSEEPKIISVSTDSNSRRSSTDSKCANKGRDSSDKVASPMPRTFFSTKNIISMIQNSDSDNILESTVQMCCDANTPKGKMSLKDAINTLLEKHCQELHVDTDNSDKISSCMSSSKSSDVEIIENPFQKVDDDDGDDDDDIVITGTETRSKPDEPATSDMKEQSLGKQHNGNYDVIVAPDYSSNFQSNRIPNERDAHHRLRQKLLGSVNETSNNNNNTNNNTSTDSYHRWNESDDQIIDSSKPQHSHISSAVHISAEHPGNYTDIPFQRDKFPWDTSSTLNKRKHVEKLNAALKEKGKFYFQKAKTNIRRMAEELKRKAVMRSILYKRTFCQDVSNELVESQSKKQERSIVTRASTRKSSSQEHQLCLRPRAARPERGALIEKDSEEEESLPGCWEIESNSPALKLRRKANSSNASTSGSSGKKRGGLMMTLHWRPKRLSHKYHVADRRTYRMLSYYPAHALSLRSKLFPKRYGSRNIQWTELRRIRASSALRLRRRLQHSNESRDEETESGTSNSIPMPPEIRRLAINKNSGETLLHRSARCGYQDVLYYCLKTRSVDVNARDNAGFTPLHECCVRGNLYVARYLISYGADVNQCSQDGIRPIHDAVENDHLEMVRLLLAFGADPLLTTYSGKSPIKIARSGKMINLLKDYINDLNGDDNHAVTPWEFHGSWDIKAFDREVNSGNPIFADIPSDPDPKDVTDEEIFKFDDFPLNAVTLRSKQEEKCITVQDLATCTGLTCEELKEACPSSIFTMKPEEFLKETVDSVCLGVTLSKIETENSDIDLIHLREYPAVLSAVQKSKKNVLNLFHTQSHSDDTKNSSSGSSSCSSNINDIDNENDLRAVSNMTKVTAKYHAGSNDSFDSNMPPSPVSLSDDDVLILNEKSSSCSSSSNSSPYQEMSKQTNIAAQSVIPICDNSEKTNFKPTSTESSSIRTLSFNKKYTARTSNHVAFDTVFSSSKTDTASTTLHHNRHFTIEVGAPPEDCYKALCIDQGDVIKERSKNTRTSMKDSSQTFTESLNYDEKSQVQSEPSVVIDR</sequence>
<dbReference type="SMART" id="SM00248">
    <property type="entry name" value="ANK"/>
    <property type="match status" value="3"/>
</dbReference>
<dbReference type="GO" id="GO:0005634">
    <property type="term" value="C:nucleus"/>
    <property type="evidence" value="ECO:0007669"/>
    <property type="project" value="UniProtKB-SubCell"/>
</dbReference>
<evidence type="ECO:0000313" key="12">
    <source>
        <dbReference type="Proteomes" id="UP001162480"/>
    </source>
</evidence>
<dbReference type="Pfam" id="PF00023">
    <property type="entry name" value="Ank"/>
    <property type="match status" value="1"/>
</dbReference>
<feature type="compositionally biased region" description="Low complexity" evidence="9">
    <location>
        <begin position="697"/>
        <end position="709"/>
    </location>
</feature>
<evidence type="ECO:0000256" key="8">
    <source>
        <dbReference type="PROSITE-ProRule" id="PRU00023"/>
    </source>
</evidence>
<evidence type="ECO:0000256" key="1">
    <source>
        <dbReference type="ARBA" id="ARBA00004123"/>
    </source>
</evidence>
<accession>A0AA36FFF2</accession>
<feature type="region of interest" description="Disordered" evidence="9">
    <location>
        <begin position="1609"/>
        <end position="1631"/>
    </location>
</feature>
<evidence type="ECO:0000256" key="9">
    <source>
        <dbReference type="SAM" id="MobiDB-lite"/>
    </source>
</evidence>
<feature type="compositionally biased region" description="Low complexity" evidence="9">
    <location>
        <begin position="221"/>
        <end position="235"/>
    </location>
</feature>
<organism evidence="11 12">
    <name type="scientific">Octopus vulgaris</name>
    <name type="common">Common octopus</name>
    <dbReference type="NCBI Taxonomy" id="6645"/>
    <lineage>
        <taxon>Eukaryota</taxon>
        <taxon>Metazoa</taxon>
        <taxon>Spiralia</taxon>
        <taxon>Lophotrochozoa</taxon>
        <taxon>Mollusca</taxon>
        <taxon>Cephalopoda</taxon>
        <taxon>Coleoidea</taxon>
        <taxon>Octopodiformes</taxon>
        <taxon>Octopoda</taxon>
        <taxon>Incirrata</taxon>
        <taxon>Octopodidae</taxon>
        <taxon>Octopus</taxon>
    </lineage>
</organism>
<feature type="compositionally biased region" description="Low complexity" evidence="9">
    <location>
        <begin position="418"/>
        <end position="450"/>
    </location>
</feature>
<comment type="subcellular location">
    <subcellularLocation>
        <location evidence="1">Nucleus</location>
    </subcellularLocation>
</comment>
<evidence type="ECO:0000256" key="2">
    <source>
        <dbReference type="ARBA" id="ARBA00022499"/>
    </source>
</evidence>
<feature type="compositionally biased region" description="Low complexity" evidence="9">
    <location>
        <begin position="2024"/>
        <end position="2038"/>
    </location>
</feature>
<name>A0AA36FFF2_OCTVU</name>
<keyword evidence="3" id="KW-0597">Phosphoprotein</keyword>
<dbReference type="SUPFAM" id="SSF48403">
    <property type="entry name" value="Ankyrin repeat"/>
    <property type="match status" value="1"/>
</dbReference>
<feature type="compositionally biased region" description="Basic and acidic residues" evidence="9">
    <location>
        <begin position="1351"/>
        <end position="1367"/>
    </location>
</feature>
<evidence type="ECO:0000256" key="4">
    <source>
        <dbReference type="ARBA" id="ARBA00022737"/>
    </source>
</evidence>
<feature type="repeat" description="ANK" evidence="8">
    <location>
        <begin position="1769"/>
        <end position="1801"/>
    </location>
</feature>
<keyword evidence="2" id="KW-1017">Isopeptide bond</keyword>
<evidence type="ECO:0000259" key="10">
    <source>
        <dbReference type="PROSITE" id="PS51379"/>
    </source>
</evidence>
<dbReference type="Proteomes" id="UP001162480">
    <property type="component" value="Chromosome 19"/>
</dbReference>
<feature type="compositionally biased region" description="Polar residues" evidence="9">
    <location>
        <begin position="184"/>
        <end position="194"/>
    </location>
</feature>
<keyword evidence="5" id="KW-0832">Ubl conjugation</keyword>
<feature type="compositionally biased region" description="Low complexity" evidence="9">
    <location>
        <begin position="1135"/>
        <end position="1202"/>
    </location>
</feature>
<feature type="repeat" description="ANK" evidence="8">
    <location>
        <begin position="1735"/>
        <end position="1768"/>
    </location>
</feature>
<keyword evidence="6" id="KW-0539">Nucleus</keyword>
<feature type="compositionally biased region" description="Polar residues" evidence="9">
    <location>
        <begin position="1555"/>
        <end position="1567"/>
    </location>
</feature>
<feature type="compositionally biased region" description="Low complexity" evidence="9">
    <location>
        <begin position="384"/>
        <end position="410"/>
    </location>
</feature>
<dbReference type="EMBL" id="OX597832">
    <property type="protein sequence ID" value="CAI9737061.1"/>
    <property type="molecule type" value="Genomic_DNA"/>
</dbReference>
<feature type="region of interest" description="Disordered" evidence="9">
    <location>
        <begin position="1700"/>
        <end position="1724"/>
    </location>
</feature>
<evidence type="ECO:0000256" key="7">
    <source>
        <dbReference type="ARBA" id="ARBA00034703"/>
    </source>
</evidence>
<feature type="compositionally biased region" description="Polar residues" evidence="9">
    <location>
        <begin position="815"/>
        <end position="831"/>
    </location>
</feature>
<keyword evidence="4" id="KW-0677">Repeat</keyword>
<feature type="region of interest" description="Disordered" evidence="9">
    <location>
        <begin position="1"/>
        <end position="27"/>
    </location>
</feature>
<dbReference type="FunFam" id="1.25.40.20:FF:000032">
    <property type="entry name" value="BCL-6 corepressor isoform X1"/>
    <property type="match status" value="1"/>
</dbReference>
<feature type="repeat" description="ANK" evidence="8">
    <location>
        <begin position="1802"/>
        <end position="1834"/>
    </location>
</feature>
<feature type="region of interest" description="Disordered" evidence="9">
    <location>
        <begin position="2205"/>
        <end position="2241"/>
    </location>
</feature>
<feature type="compositionally biased region" description="Polar residues" evidence="9">
    <location>
        <begin position="328"/>
        <end position="349"/>
    </location>
</feature>
<evidence type="ECO:0000256" key="3">
    <source>
        <dbReference type="ARBA" id="ARBA00022553"/>
    </source>
</evidence>
<feature type="compositionally biased region" description="Low complexity" evidence="9">
    <location>
        <begin position="917"/>
        <end position="926"/>
    </location>
</feature>
<dbReference type="GO" id="GO:0000122">
    <property type="term" value="P:negative regulation of transcription by RNA polymerase II"/>
    <property type="evidence" value="ECO:0007669"/>
    <property type="project" value="TreeGrafter"/>
</dbReference>
<feature type="domain" description="4Fe-4S ferredoxin-type" evidence="10">
    <location>
        <begin position="1929"/>
        <end position="1961"/>
    </location>
</feature>
<feature type="region of interest" description="Disordered" evidence="9">
    <location>
        <begin position="1410"/>
        <end position="1429"/>
    </location>
</feature>
<protein>
    <submittedName>
        <fullName evidence="11">Mediator of RNA polymerase II transcription subunit 26</fullName>
    </submittedName>
</protein>
<feature type="region of interest" description="Disordered" evidence="9">
    <location>
        <begin position="2016"/>
        <end position="2038"/>
    </location>
</feature>
<feature type="compositionally biased region" description="Low complexity" evidence="9">
    <location>
        <begin position="297"/>
        <end position="327"/>
    </location>
</feature>
<dbReference type="PROSITE" id="PS51379">
    <property type="entry name" value="4FE4S_FER_2"/>
    <property type="match status" value="1"/>
</dbReference>
<feature type="compositionally biased region" description="Polar residues" evidence="9">
    <location>
        <begin position="2208"/>
        <end position="2223"/>
    </location>
</feature>